<dbReference type="InterPro" id="IPR050256">
    <property type="entry name" value="Glycosyltransferase_2"/>
</dbReference>
<dbReference type="CDD" id="cd04179">
    <property type="entry name" value="DPM_DPG-synthase_like"/>
    <property type="match status" value="1"/>
</dbReference>
<comment type="caution">
    <text evidence="2">The sequence shown here is derived from an EMBL/GenBank/DDBJ whole genome shotgun (WGS) entry which is preliminary data.</text>
</comment>
<dbReference type="PANTHER" id="PTHR48090:SF7">
    <property type="entry name" value="RFBJ PROTEIN"/>
    <property type="match status" value="1"/>
</dbReference>
<feature type="domain" description="Glycosyltransferase 2-like" evidence="1">
    <location>
        <begin position="20"/>
        <end position="193"/>
    </location>
</feature>
<dbReference type="SUPFAM" id="SSF53448">
    <property type="entry name" value="Nucleotide-diphospho-sugar transferases"/>
    <property type="match status" value="1"/>
</dbReference>
<dbReference type="EMBL" id="DSQF01000017">
    <property type="protein sequence ID" value="HGZ43394.1"/>
    <property type="molecule type" value="Genomic_DNA"/>
</dbReference>
<dbReference type="Pfam" id="PF00535">
    <property type="entry name" value="Glycos_transf_2"/>
    <property type="match status" value="1"/>
</dbReference>
<dbReference type="Gene3D" id="3.90.550.10">
    <property type="entry name" value="Spore Coat Polysaccharide Biosynthesis Protein SpsA, Chain A"/>
    <property type="match status" value="1"/>
</dbReference>
<gene>
    <name evidence="2" type="ORF">ENR23_08220</name>
</gene>
<evidence type="ECO:0000313" key="2">
    <source>
        <dbReference type="EMBL" id="HGZ43394.1"/>
    </source>
</evidence>
<organism evidence="2">
    <name type="scientific">Eiseniibacteriota bacterium</name>
    <dbReference type="NCBI Taxonomy" id="2212470"/>
    <lineage>
        <taxon>Bacteria</taxon>
        <taxon>Candidatus Eiseniibacteriota</taxon>
    </lineage>
</organism>
<dbReference type="InterPro" id="IPR029044">
    <property type="entry name" value="Nucleotide-diphossugar_trans"/>
</dbReference>
<name>A0A832I1I4_UNCEI</name>
<keyword evidence="2" id="KW-0808">Transferase</keyword>
<dbReference type="InterPro" id="IPR001173">
    <property type="entry name" value="Glyco_trans_2-like"/>
</dbReference>
<dbReference type="GO" id="GO:0016740">
    <property type="term" value="F:transferase activity"/>
    <property type="evidence" value="ECO:0007669"/>
    <property type="project" value="UniProtKB-KW"/>
</dbReference>
<protein>
    <submittedName>
        <fullName evidence="2">Glycosyltransferase family 2 protein</fullName>
    </submittedName>
</protein>
<evidence type="ECO:0000259" key="1">
    <source>
        <dbReference type="Pfam" id="PF00535"/>
    </source>
</evidence>
<proteinExistence type="predicted"/>
<dbReference type="PANTHER" id="PTHR48090">
    <property type="entry name" value="UNDECAPRENYL-PHOSPHATE 4-DEOXY-4-FORMAMIDO-L-ARABINOSE TRANSFERASE-RELATED"/>
    <property type="match status" value="1"/>
</dbReference>
<accession>A0A832I1I4</accession>
<dbReference type="AlphaFoldDB" id="A0A832I1I4"/>
<sequence length="270" mass="29787">MPRLTRSSRRPGGRLATLWIALPAYNEERSLPALLERYVALRPEIERRGAALRILVVDDGSTDGTIAAAEAFRDRLDLEVIPHGVNRNLGAALRTGLTGALERAADDDLVATMDADNTHDPALLPRMWETLERADADLVIASRYAPGGDEVGLSPLRKVLSRGASFLLTLVTRVPGARDYTCGYRLYRVSLLRRAAAAWGERLIEEAGFVCMAELLVKLGLGGARVAEAPLVLRYDLKEGASKMKIMRTISRYFAMARRVRTRPVPRIAR</sequence>
<reference evidence="2" key="1">
    <citation type="journal article" date="2020" name="mSystems">
        <title>Genome- and Community-Level Interaction Insights into Carbon Utilization and Element Cycling Functions of Hydrothermarchaeota in Hydrothermal Sediment.</title>
        <authorList>
            <person name="Zhou Z."/>
            <person name="Liu Y."/>
            <person name="Xu W."/>
            <person name="Pan J."/>
            <person name="Luo Z.H."/>
            <person name="Li M."/>
        </authorList>
    </citation>
    <scope>NUCLEOTIDE SEQUENCE [LARGE SCALE GENOMIC DNA]</scope>
    <source>
        <strain evidence="2">SpSt-381</strain>
    </source>
</reference>